<dbReference type="Proteomes" id="UP001522868">
    <property type="component" value="Unassembled WGS sequence"/>
</dbReference>
<feature type="compositionally biased region" description="Low complexity" evidence="1">
    <location>
        <begin position="159"/>
        <end position="170"/>
    </location>
</feature>
<reference evidence="3 4" key="1">
    <citation type="submission" date="2022-04" db="EMBL/GenBank/DDBJ databases">
        <title>Streptomyces sp. nov. LCR6-01 isolated from Lichen of Dirinaria sp.</title>
        <authorList>
            <person name="Kanchanasin P."/>
            <person name="Tanasupawat S."/>
            <person name="Phongsopitanun W."/>
        </authorList>
    </citation>
    <scope>NUCLEOTIDE SEQUENCE [LARGE SCALE GENOMIC DNA]</scope>
    <source>
        <strain evidence="3 4">LCR6-01</strain>
    </source>
</reference>
<feature type="chain" id="PRO_5047253808" evidence="2">
    <location>
        <begin position="30"/>
        <end position="170"/>
    </location>
</feature>
<keyword evidence="2" id="KW-0732">Signal</keyword>
<dbReference type="Gene3D" id="2.60.40.1890">
    <property type="entry name" value="PCu(A)C copper chaperone"/>
    <property type="match status" value="1"/>
</dbReference>
<dbReference type="SUPFAM" id="SSF110087">
    <property type="entry name" value="DR1885-like metal-binding protein"/>
    <property type="match status" value="1"/>
</dbReference>
<dbReference type="PROSITE" id="PS51257">
    <property type="entry name" value="PROKAR_LIPOPROTEIN"/>
    <property type="match status" value="1"/>
</dbReference>
<dbReference type="PANTHER" id="PTHR36302">
    <property type="entry name" value="BLR7088 PROTEIN"/>
    <property type="match status" value="1"/>
</dbReference>
<sequence length="170" mass="17541">MTRPGTALGAAMALAAALVLGGCSSSATHGGGSGTEAGSAPRLKVADAYMPQPVGDTAGGFLTVTNTGDGADRLVGVSSPLSDDVEIHETKDQRMREVESFDIPAGGELHLERGGSHLMFMEIKKQPKQGEKVAVELRFEKSGPIRIDLPVEAPTHNPASGHTAHGSAHH</sequence>
<evidence type="ECO:0000256" key="1">
    <source>
        <dbReference type="SAM" id="MobiDB-lite"/>
    </source>
</evidence>
<comment type="caution">
    <text evidence="3">The sequence shown here is derived from an EMBL/GenBank/DDBJ whole genome shotgun (WGS) entry which is preliminary data.</text>
</comment>
<dbReference type="Pfam" id="PF04314">
    <property type="entry name" value="PCuAC"/>
    <property type="match status" value="1"/>
</dbReference>
<evidence type="ECO:0000256" key="2">
    <source>
        <dbReference type="SAM" id="SignalP"/>
    </source>
</evidence>
<dbReference type="PANTHER" id="PTHR36302:SF1">
    <property type="entry name" value="COPPER CHAPERONE PCU(A)C"/>
    <property type="match status" value="1"/>
</dbReference>
<keyword evidence="4" id="KW-1185">Reference proteome</keyword>
<dbReference type="RefSeq" id="WP_248631555.1">
    <property type="nucleotide sequence ID" value="NZ_JALPTH010000002.1"/>
</dbReference>
<proteinExistence type="predicted"/>
<protein>
    <submittedName>
        <fullName evidence="3">Copper chaperone PCu(A)C</fullName>
    </submittedName>
</protein>
<feature type="signal peptide" evidence="2">
    <location>
        <begin position="1"/>
        <end position="29"/>
    </location>
</feature>
<gene>
    <name evidence="3" type="ORF">M1O15_02865</name>
</gene>
<dbReference type="InterPro" id="IPR036182">
    <property type="entry name" value="PCuAC_sf"/>
</dbReference>
<evidence type="ECO:0000313" key="3">
    <source>
        <dbReference type="EMBL" id="MCK8676375.1"/>
    </source>
</evidence>
<dbReference type="EMBL" id="JALPTH010000002">
    <property type="protein sequence ID" value="MCK8676375.1"/>
    <property type="molecule type" value="Genomic_DNA"/>
</dbReference>
<accession>A0ABT0I4Y3</accession>
<feature type="region of interest" description="Disordered" evidence="1">
    <location>
        <begin position="150"/>
        <end position="170"/>
    </location>
</feature>
<organism evidence="3 4">
    <name type="scientific">Streptomyces lichenis</name>
    <dbReference type="NCBI Taxonomy" id="2306967"/>
    <lineage>
        <taxon>Bacteria</taxon>
        <taxon>Bacillati</taxon>
        <taxon>Actinomycetota</taxon>
        <taxon>Actinomycetes</taxon>
        <taxon>Kitasatosporales</taxon>
        <taxon>Streptomycetaceae</taxon>
        <taxon>Streptomyces</taxon>
    </lineage>
</organism>
<dbReference type="InterPro" id="IPR058248">
    <property type="entry name" value="Lxx211020-like"/>
</dbReference>
<name>A0ABT0I4Y3_9ACTN</name>
<dbReference type="InterPro" id="IPR007410">
    <property type="entry name" value="LpqE-like"/>
</dbReference>
<evidence type="ECO:0000313" key="4">
    <source>
        <dbReference type="Proteomes" id="UP001522868"/>
    </source>
</evidence>